<dbReference type="Proteomes" id="UP000190449">
    <property type="component" value="Unassembled WGS sequence"/>
</dbReference>
<protein>
    <submittedName>
        <fullName evidence="2">Uncharacterized protein</fullName>
    </submittedName>
</protein>
<dbReference type="AlphaFoldDB" id="A0A1T4S7A0"/>
<dbReference type="EMBL" id="FUWU01000116">
    <property type="protein sequence ID" value="SKA24062.1"/>
    <property type="molecule type" value="Genomic_DNA"/>
</dbReference>
<dbReference type="PROSITE" id="PS51257">
    <property type="entry name" value="PROKAR_LIPOPROTEIN"/>
    <property type="match status" value="1"/>
</dbReference>
<organism evidence="2 3">
    <name type="scientific">Fibrobacter intestinalis</name>
    <dbReference type="NCBI Taxonomy" id="28122"/>
    <lineage>
        <taxon>Bacteria</taxon>
        <taxon>Pseudomonadati</taxon>
        <taxon>Fibrobacterota</taxon>
        <taxon>Fibrobacteria</taxon>
        <taxon>Fibrobacterales</taxon>
        <taxon>Fibrobacteraceae</taxon>
        <taxon>Fibrobacter</taxon>
    </lineage>
</organism>
<gene>
    <name evidence="2" type="ORF">SAMN02745108_02991</name>
</gene>
<dbReference type="RefSeq" id="WP_158222048.1">
    <property type="nucleotide sequence ID" value="NZ_FUWU01000116.1"/>
</dbReference>
<reference evidence="2 3" key="1">
    <citation type="submission" date="2017-02" db="EMBL/GenBank/DDBJ databases">
        <authorList>
            <person name="Peterson S.W."/>
        </authorList>
    </citation>
    <scope>NUCLEOTIDE SEQUENCE [LARGE SCALE GENOMIC DNA]</scope>
    <source>
        <strain evidence="2 3">ATCC 43854</strain>
    </source>
</reference>
<accession>A0A1T4S7A0</accession>
<name>A0A1T4S7A0_9BACT</name>
<feature type="region of interest" description="Disordered" evidence="1">
    <location>
        <begin position="28"/>
        <end position="52"/>
    </location>
</feature>
<evidence type="ECO:0000256" key="1">
    <source>
        <dbReference type="SAM" id="MobiDB-lite"/>
    </source>
</evidence>
<evidence type="ECO:0000313" key="2">
    <source>
        <dbReference type="EMBL" id="SKA24062.1"/>
    </source>
</evidence>
<proteinExistence type="predicted"/>
<evidence type="ECO:0000313" key="3">
    <source>
        <dbReference type="Proteomes" id="UP000190449"/>
    </source>
</evidence>
<sequence>MKHNHLLFRISGLISCAIISWASIVSCGDDSSSGSKDGGETGKVKTVADLGM</sequence>